<proteinExistence type="predicted"/>
<dbReference type="InterPro" id="IPR026898">
    <property type="entry name" value="PrsW"/>
</dbReference>
<feature type="region of interest" description="Disordered" evidence="1">
    <location>
        <begin position="539"/>
        <end position="566"/>
    </location>
</feature>
<dbReference type="RefSeq" id="WP_236090495.1">
    <property type="nucleotide sequence ID" value="NZ_JAKGSG010000046.1"/>
</dbReference>
<keyword evidence="3" id="KW-0645">Protease</keyword>
<name>A0AA41U862_9MICO</name>
<dbReference type="EC" id="3.4.-.-" evidence="3"/>
<organism evidence="3 4">
    <name type="scientific">Antribacter soli</name>
    <dbReference type="NCBI Taxonomy" id="2910976"/>
    <lineage>
        <taxon>Bacteria</taxon>
        <taxon>Bacillati</taxon>
        <taxon>Actinomycetota</taxon>
        <taxon>Actinomycetes</taxon>
        <taxon>Micrococcales</taxon>
        <taxon>Promicromonosporaceae</taxon>
        <taxon>Antribacter</taxon>
    </lineage>
</organism>
<dbReference type="GO" id="GO:0008233">
    <property type="term" value="F:peptidase activity"/>
    <property type="evidence" value="ECO:0007669"/>
    <property type="project" value="UniProtKB-KW"/>
</dbReference>
<feature type="compositionally biased region" description="Pro residues" evidence="1">
    <location>
        <begin position="554"/>
        <end position="564"/>
    </location>
</feature>
<feature type="transmembrane region" description="Helical" evidence="2">
    <location>
        <begin position="436"/>
        <end position="458"/>
    </location>
</feature>
<feature type="transmembrane region" description="Helical" evidence="2">
    <location>
        <begin position="396"/>
        <end position="416"/>
    </location>
</feature>
<feature type="transmembrane region" description="Helical" evidence="2">
    <location>
        <begin position="478"/>
        <end position="502"/>
    </location>
</feature>
<keyword evidence="3" id="KW-0378">Hydrolase</keyword>
<keyword evidence="2" id="KW-1133">Transmembrane helix</keyword>
<reference evidence="3" key="1">
    <citation type="submission" date="2022-01" db="EMBL/GenBank/DDBJ databases">
        <title>Antribacter sp. nov., isolated from Guizhou of China.</title>
        <authorList>
            <person name="Chengliang C."/>
            <person name="Ya Z."/>
        </authorList>
    </citation>
    <scope>NUCLEOTIDE SEQUENCE</scope>
    <source>
        <strain evidence="3">KLBMP 9083</strain>
    </source>
</reference>
<comment type="caution">
    <text evidence="3">The sequence shown here is derived from an EMBL/GenBank/DDBJ whole genome shotgun (WGS) entry which is preliminary data.</text>
</comment>
<keyword evidence="2" id="KW-0812">Transmembrane</keyword>
<dbReference type="Proteomes" id="UP001165405">
    <property type="component" value="Unassembled WGS sequence"/>
</dbReference>
<dbReference type="EMBL" id="JAKGSG010000046">
    <property type="protein sequence ID" value="MCF4122698.1"/>
    <property type="molecule type" value="Genomic_DNA"/>
</dbReference>
<evidence type="ECO:0000256" key="1">
    <source>
        <dbReference type="SAM" id="MobiDB-lite"/>
    </source>
</evidence>
<gene>
    <name evidence="3" type="ORF">L1785_17095</name>
</gene>
<protein>
    <submittedName>
        <fullName evidence="3">PrsW family glutamic-type intramembrane protease</fullName>
        <ecNumber evidence="3">3.4.-.-</ecNumber>
    </submittedName>
</protein>
<dbReference type="Pfam" id="PF13367">
    <property type="entry name" value="PrsW-protease"/>
    <property type="match status" value="1"/>
</dbReference>
<keyword evidence="4" id="KW-1185">Reference proteome</keyword>
<keyword evidence="2" id="KW-0472">Membrane</keyword>
<evidence type="ECO:0000256" key="2">
    <source>
        <dbReference type="SAM" id="Phobius"/>
    </source>
</evidence>
<evidence type="ECO:0000313" key="3">
    <source>
        <dbReference type="EMBL" id="MCF4122698.1"/>
    </source>
</evidence>
<feature type="compositionally biased region" description="Gly residues" evidence="1">
    <location>
        <begin position="539"/>
        <end position="553"/>
    </location>
</feature>
<feature type="transmembrane region" description="Helical" evidence="2">
    <location>
        <begin position="509"/>
        <end position="531"/>
    </location>
</feature>
<feature type="transmembrane region" description="Helical" evidence="2">
    <location>
        <begin position="34"/>
        <end position="54"/>
    </location>
</feature>
<accession>A0AA41U862</accession>
<dbReference type="GO" id="GO:0006508">
    <property type="term" value="P:proteolysis"/>
    <property type="evidence" value="ECO:0007669"/>
    <property type="project" value="UniProtKB-KW"/>
</dbReference>
<dbReference type="AlphaFoldDB" id="A0AA41U862"/>
<evidence type="ECO:0000313" key="4">
    <source>
        <dbReference type="Proteomes" id="UP001165405"/>
    </source>
</evidence>
<sequence length="658" mass="69584">MLAFALVFAAAWGVLQLCVLTSFTRTTAFGAHLLALGTGLYFCGPLSVVLQLAYTRTRAAITGDSLYEVVQVASWTVDPVIEEAVKIVPLVLVAWHVRTRLQWGLSDHLVLGAGLGAGFGLLEALMRFGDEPGRAIATPDGWLFPSLAPPYVPTPAVASGQWLPSPVSQGGLLGFDGGVEPFHHLVWTALAGLGVGWFLRSRGPARLWGALPFVLACADHAATNYDISGSGTSFFGDLAAAPYVAAQGLRGLWPVLALALAAWYDLRVLRRGAAAHPELLDGLHARDLLRYAGLRPGWSTLVAWRFVRRRRAVLLEAGDGGPLPDAVLDGARDLAGRVRASATREAWARVRPVAALTRGAAPRDLLRRWWPLLVWLVLLMPALFAFGFGVRPGFPVVLVLFGVGMAWLVWQQVALVRALRPALRSDDGAHLGHVGFRLAVGTGALGAGLLAVVAWLGGTGPDDAVVSNFHVLDALSDLLLYGGIALILAGLIFFPPAGLVVLSTGGVILVPTLTTALGVTTTLGLAGILLAQAVGPGGGGSSGGSGSGSGSGGGPPPPSAPRPKPQVRNWKLRNIVDQLWKGSNNPRRAGDGTTMDAARWEIRSGQATHGQDHVQKSRDILNGLNNWLRANEKTATRADVAWARQLQTELREILRQVP</sequence>
<feature type="transmembrane region" description="Helical" evidence="2">
    <location>
        <begin position="372"/>
        <end position="390"/>
    </location>
</feature>